<dbReference type="GO" id="GO:0005524">
    <property type="term" value="F:ATP binding"/>
    <property type="evidence" value="ECO:0007669"/>
    <property type="project" value="InterPro"/>
</dbReference>
<proteinExistence type="predicted"/>
<keyword evidence="3" id="KW-1185">Reference proteome</keyword>
<evidence type="ECO:0000313" key="3">
    <source>
        <dbReference type="Proteomes" id="UP000245754"/>
    </source>
</evidence>
<dbReference type="Pfam" id="PF20469">
    <property type="entry name" value="OLD-like_TOPRIM"/>
    <property type="match status" value="1"/>
</dbReference>
<gene>
    <name evidence="2" type="ORF">C7419_1012577</name>
</gene>
<dbReference type="Pfam" id="PF13304">
    <property type="entry name" value="AAA_21"/>
    <property type="match status" value="1"/>
</dbReference>
<dbReference type="RefSeq" id="WP_109582243.1">
    <property type="nucleotide sequence ID" value="NZ_QGGT01000001.1"/>
</dbReference>
<sequence>MAENTAEVSIESVTFSGGQTVEFGPSDIVVIVGPNNAGKSATLRELHARLHQAPGVQLPDWVVLTDMTIRKTESVDAVWEFIRRVGMRSPRPHENMYQLAGISAHEGTANDFVQNRYTLTPLSGWFVAYIDASSRLTLAQSQEAIDFGMQAPSHPMHRLHQQLNLTEKLAQWFKRAFGTEIAIDRMAGRTIPLHVGPDVAPRQGEDNFNEEYRKRLRSRPRLDQQGDGMRGFVGVLMHVLLGHQQISLVDEPEAFLHPPQARQLGKRVAQEHADGQVFIATHSSDFLRGALEATGRPIRVLRVRRVEDRNHASELTPEKIKEVWEDPALRYSSILDGAFHEKVVICEAEGDCRFYGAVADALRDEDEHPYARDIMFAQSGGKGGIPKLVRALKSLDVPVAAVVDFDVLLAPGQLWSIVEALGGVRDAFNADYLAVRASIDALGTTTPEAFRRNVLAVIDGIDPAQQEVSRKTFSDMQKVLKTSVGNARAKQSGLGVLAREVKPVGQRLLAAFAELGLFIVPGGELESFVVDEAQEKNAWVAAVLERYGNNLKGAPELNEARQFVSSFIKV</sequence>
<evidence type="ECO:0000259" key="1">
    <source>
        <dbReference type="SMART" id="SM00382"/>
    </source>
</evidence>
<dbReference type="PANTHER" id="PTHR43581:SF4">
    <property type="entry name" value="ATP_GTP PHOSPHATASE"/>
    <property type="match status" value="1"/>
</dbReference>
<protein>
    <submittedName>
        <fullName evidence="2">Putative ATPase</fullName>
    </submittedName>
</protein>
<dbReference type="InterPro" id="IPR034139">
    <property type="entry name" value="TOPRIM_OLD"/>
</dbReference>
<organism evidence="2 3">
    <name type="scientific">Cupriavidus plantarum</name>
    <dbReference type="NCBI Taxonomy" id="942865"/>
    <lineage>
        <taxon>Bacteria</taxon>
        <taxon>Pseudomonadati</taxon>
        <taxon>Pseudomonadota</taxon>
        <taxon>Betaproteobacteria</taxon>
        <taxon>Burkholderiales</taxon>
        <taxon>Burkholderiaceae</taxon>
        <taxon>Cupriavidus</taxon>
    </lineage>
</organism>
<dbReference type="PANTHER" id="PTHR43581">
    <property type="entry name" value="ATP/GTP PHOSPHATASE"/>
    <property type="match status" value="1"/>
</dbReference>
<dbReference type="SUPFAM" id="SSF52540">
    <property type="entry name" value="P-loop containing nucleoside triphosphate hydrolases"/>
    <property type="match status" value="1"/>
</dbReference>
<dbReference type="GO" id="GO:0016887">
    <property type="term" value="F:ATP hydrolysis activity"/>
    <property type="evidence" value="ECO:0007669"/>
    <property type="project" value="InterPro"/>
</dbReference>
<dbReference type="AlphaFoldDB" id="A0A316F4C3"/>
<dbReference type="EMBL" id="QGGT01000001">
    <property type="protein sequence ID" value="PWK38678.1"/>
    <property type="molecule type" value="Genomic_DNA"/>
</dbReference>
<feature type="domain" description="AAA+ ATPase" evidence="1">
    <location>
        <begin position="25"/>
        <end position="307"/>
    </location>
</feature>
<reference evidence="2 3" key="1">
    <citation type="submission" date="2018-05" db="EMBL/GenBank/DDBJ databases">
        <title>Genomic Encyclopedia of Type Strains, Phase IV (KMG-V): Genome sequencing to study the core and pangenomes of soil and plant-associated prokaryotes.</title>
        <authorList>
            <person name="Whitman W."/>
        </authorList>
    </citation>
    <scope>NUCLEOTIDE SEQUENCE [LARGE SCALE GENOMIC DNA]</scope>
    <source>
        <strain evidence="2 3">SLV-132</strain>
    </source>
</reference>
<evidence type="ECO:0000313" key="2">
    <source>
        <dbReference type="EMBL" id="PWK38678.1"/>
    </source>
</evidence>
<dbReference type="Proteomes" id="UP000245754">
    <property type="component" value="Unassembled WGS sequence"/>
</dbReference>
<accession>A0A316F4C3</accession>
<dbReference type="InterPro" id="IPR003593">
    <property type="entry name" value="AAA+_ATPase"/>
</dbReference>
<dbReference type="SMART" id="SM00382">
    <property type="entry name" value="AAA"/>
    <property type="match status" value="1"/>
</dbReference>
<dbReference type="InterPro" id="IPR027417">
    <property type="entry name" value="P-loop_NTPase"/>
</dbReference>
<name>A0A316F4C3_9BURK</name>
<dbReference type="InterPro" id="IPR003959">
    <property type="entry name" value="ATPase_AAA_core"/>
</dbReference>
<comment type="caution">
    <text evidence="2">The sequence shown here is derived from an EMBL/GenBank/DDBJ whole genome shotgun (WGS) entry which is preliminary data.</text>
</comment>
<dbReference type="Gene3D" id="3.40.50.300">
    <property type="entry name" value="P-loop containing nucleotide triphosphate hydrolases"/>
    <property type="match status" value="1"/>
</dbReference>
<dbReference type="InterPro" id="IPR051396">
    <property type="entry name" value="Bact_Antivir_Def_Nuclease"/>
</dbReference>